<evidence type="ECO:0000256" key="2">
    <source>
        <dbReference type="ARBA" id="ARBA00023295"/>
    </source>
</evidence>
<evidence type="ECO:0000313" key="5">
    <source>
        <dbReference type="EMBL" id="RBP47560.1"/>
    </source>
</evidence>
<dbReference type="EMBL" id="QNRR01000001">
    <property type="protein sequence ID" value="RBP47560.1"/>
    <property type="molecule type" value="Genomic_DNA"/>
</dbReference>
<sequence>MKHFLTLASAYLISAWALHAANLSLVHDGLEVDAGSLGKFIVEYPTFSDAQQKPVHKLVERKAAGKSVTIKYEDGAQVEMAVGQGGQVTMTMSSIPSDVKHFDFQMQIPIAYNQGGSWKMGDKTGDFPKTKPASPHLFQGHAPSLNITNYEGKTLTIATPEFSFLQLADNREWNWAIFHFKSVTPYDASRNTVTLTITDAGPAGGAKAKPLVDSFGQSAREEWADKVKSVEELKADVAAEKKYYDGLQPPARDAFGGLPGSKEKLGLKGTGFFHVEKKGDRWVLVNPAGNAFFHLGLCGVNPNDDYTLVKGRESAYEWLPSPQGEFASVFRPDSGGTIVSFHLVNQIRKYGQPYGIESYTARMIERMRKWGFTSVGAFSESGEQARKAASFPTVSHLPLNFWEGIPRIAGIHETFDPFDEKTRALVQKNLANVLPGKANDPLIIGWYIVNEPIYEQIPHIVPTLNGSHACKLRFVQWVEEKYKNIAAFNTAWGTNATSFGALTDVGLAMQTDAAKQDAIAFASVFLDEYMKLVCENTRKHDPNHMIIGSRLQPGTISHEWISRVMGKYVDVMSFNYYTYGLDTGFLKRIYEWTGGKPMFLSEFFWSSPKDSGLEGGRDVNSQQERGLAYRNYVEQGAALGFVLGIEWFTLVDQSVTGRWFSGFDGERSNSGVISVADRPWKGMLEEVMKTNYNIYKVYLGEKAPFVWDDARFKVK</sequence>
<keyword evidence="1" id="KW-0378">Hydrolase</keyword>
<protein>
    <submittedName>
        <fullName evidence="5">Beta-galactosidase-like protein</fullName>
    </submittedName>
</protein>
<keyword evidence="3" id="KW-0732">Signal</keyword>
<dbReference type="SUPFAM" id="SSF51445">
    <property type="entry name" value="(Trans)glycosidases"/>
    <property type="match status" value="1"/>
</dbReference>
<dbReference type="Pfam" id="PF02449">
    <property type="entry name" value="Glyco_hydro_42"/>
    <property type="match status" value="1"/>
</dbReference>
<evidence type="ECO:0000313" key="6">
    <source>
        <dbReference type="Proteomes" id="UP000253426"/>
    </source>
</evidence>
<organism evidence="5 6">
    <name type="scientific">Roseimicrobium gellanilyticum</name>
    <dbReference type="NCBI Taxonomy" id="748857"/>
    <lineage>
        <taxon>Bacteria</taxon>
        <taxon>Pseudomonadati</taxon>
        <taxon>Verrucomicrobiota</taxon>
        <taxon>Verrucomicrobiia</taxon>
        <taxon>Verrucomicrobiales</taxon>
        <taxon>Verrucomicrobiaceae</taxon>
        <taxon>Roseimicrobium</taxon>
    </lineage>
</organism>
<dbReference type="InterPro" id="IPR013529">
    <property type="entry name" value="Glyco_hydro_42_N"/>
</dbReference>
<evidence type="ECO:0000256" key="1">
    <source>
        <dbReference type="ARBA" id="ARBA00022801"/>
    </source>
</evidence>
<feature type="chain" id="PRO_5016562063" evidence="3">
    <location>
        <begin position="21"/>
        <end position="715"/>
    </location>
</feature>
<dbReference type="GO" id="GO:0009341">
    <property type="term" value="C:beta-galactosidase complex"/>
    <property type="evidence" value="ECO:0007669"/>
    <property type="project" value="InterPro"/>
</dbReference>
<dbReference type="Gene3D" id="3.20.20.80">
    <property type="entry name" value="Glycosidases"/>
    <property type="match status" value="1"/>
</dbReference>
<dbReference type="InterPro" id="IPR017853">
    <property type="entry name" value="GH"/>
</dbReference>
<comment type="caution">
    <text evidence="5">The sequence shown here is derived from an EMBL/GenBank/DDBJ whole genome shotgun (WGS) entry which is preliminary data.</text>
</comment>
<proteinExistence type="predicted"/>
<dbReference type="RefSeq" id="WP_113956486.1">
    <property type="nucleotide sequence ID" value="NZ_QNRR01000001.1"/>
</dbReference>
<keyword evidence="6" id="KW-1185">Reference proteome</keyword>
<evidence type="ECO:0000259" key="4">
    <source>
        <dbReference type="Pfam" id="PF02449"/>
    </source>
</evidence>
<dbReference type="Proteomes" id="UP000253426">
    <property type="component" value="Unassembled WGS sequence"/>
</dbReference>
<evidence type="ECO:0000256" key="3">
    <source>
        <dbReference type="SAM" id="SignalP"/>
    </source>
</evidence>
<name>A0A366HUN0_9BACT</name>
<gene>
    <name evidence="5" type="ORF">DES53_101357</name>
</gene>
<dbReference type="OrthoDB" id="9760450at2"/>
<feature type="domain" description="Glycoside hydrolase family 42 N-terminal" evidence="4">
    <location>
        <begin position="438"/>
        <end position="579"/>
    </location>
</feature>
<dbReference type="GO" id="GO:0004565">
    <property type="term" value="F:beta-galactosidase activity"/>
    <property type="evidence" value="ECO:0007669"/>
    <property type="project" value="InterPro"/>
</dbReference>
<dbReference type="AlphaFoldDB" id="A0A366HUN0"/>
<reference evidence="5 6" key="1">
    <citation type="submission" date="2018-06" db="EMBL/GenBank/DDBJ databases">
        <title>Genomic Encyclopedia of Type Strains, Phase IV (KMG-IV): sequencing the most valuable type-strain genomes for metagenomic binning, comparative biology and taxonomic classification.</title>
        <authorList>
            <person name="Goeker M."/>
        </authorList>
    </citation>
    <scope>NUCLEOTIDE SEQUENCE [LARGE SCALE GENOMIC DNA]</scope>
    <source>
        <strain evidence="5 6">DSM 25532</strain>
    </source>
</reference>
<feature type="signal peptide" evidence="3">
    <location>
        <begin position="1"/>
        <end position="20"/>
    </location>
</feature>
<keyword evidence="2" id="KW-0326">Glycosidase</keyword>
<accession>A0A366HUN0</accession>
<dbReference type="GO" id="GO:0005975">
    <property type="term" value="P:carbohydrate metabolic process"/>
    <property type="evidence" value="ECO:0007669"/>
    <property type="project" value="InterPro"/>
</dbReference>